<dbReference type="PANTHER" id="PTHR12383">
    <property type="entry name" value="PROTEASE FAMILY S26 MITOCHONDRIAL INNER MEMBRANE PROTEASE-RELATED"/>
    <property type="match status" value="1"/>
</dbReference>
<evidence type="ECO:0000313" key="10">
    <source>
        <dbReference type="Proteomes" id="UP000815677"/>
    </source>
</evidence>
<comment type="subcellular location">
    <subcellularLocation>
        <location evidence="1">Mitochondrion inner membrane</location>
    </subcellularLocation>
</comment>
<gene>
    <name evidence="9" type="ORF">MCHLO_07042</name>
</gene>
<reference evidence="9" key="1">
    <citation type="submission" date="2014-09" db="EMBL/GenBank/DDBJ databases">
        <title>Genome sequence of the luminous mushroom Mycena chlorophos for searching fungal bioluminescence genes.</title>
        <authorList>
            <person name="Tanaka Y."/>
            <person name="Kasuga D."/>
            <person name="Oba Y."/>
            <person name="Hase S."/>
            <person name="Sato K."/>
            <person name="Oba Y."/>
            <person name="Sakakibara Y."/>
        </authorList>
    </citation>
    <scope>NUCLEOTIDE SEQUENCE</scope>
</reference>
<feature type="transmembrane region" description="Helical" evidence="7">
    <location>
        <begin position="21"/>
        <end position="42"/>
    </location>
</feature>
<dbReference type="CDD" id="cd06530">
    <property type="entry name" value="S26_SPase_I"/>
    <property type="match status" value="1"/>
</dbReference>
<feature type="domain" description="Peptidase S26" evidence="8">
    <location>
        <begin position="120"/>
        <end position="163"/>
    </location>
</feature>
<keyword evidence="2" id="KW-0999">Mitochondrion inner membrane</keyword>
<dbReference type="Proteomes" id="UP000815677">
    <property type="component" value="Unassembled WGS sequence"/>
</dbReference>
<dbReference type="InterPro" id="IPR000223">
    <property type="entry name" value="Pept_S26A_signal_pept_1"/>
</dbReference>
<evidence type="ECO:0000256" key="1">
    <source>
        <dbReference type="ARBA" id="ARBA00004273"/>
    </source>
</evidence>
<dbReference type="PRINTS" id="PR00727">
    <property type="entry name" value="LEADERPTASE"/>
</dbReference>
<dbReference type="InterPro" id="IPR019533">
    <property type="entry name" value="Peptidase_S26"/>
</dbReference>
<evidence type="ECO:0000256" key="4">
    <source>
        <dbReference type="ARBA" id="ARBA00023128"/>
    </source>
</evidence>
<dbReference type="InterPro" id="IPR036286">
    <property type="entry name" value="LexA/Signal_pep-like_sf"/>
</dbReference>
<keyword evidence="7" id="KW-0812">Transmembrane</keyword>
<accession>A0ABQ0LIM8</accession>
<proteinExistence type="inferred from homology"/>
<keyword evidence="10" id="KW-1185">Reference proteome</keyword>
<evidence type="ECO:0000256" key="2">
    <source>
        <dbReference type="ARBA" id="ARBA00022792"/>
    </source>
</evidence>
<feature type="domain" description="Peptidase S26" evidence="8">
    <location>
        <begin position="28"/>
        <end position="111"/>
    </location>
</feature>
<dbReference type="InterPro" id="IPR052064">
    <property type="entry name" value="Mito_IMP1_subunit"/>
</dbReference>
<keyword evidence="5 7" id="KW-0472">Membrane</keyword>
<dbReference type="Pfam" id="PF10502">
    <property type="entry name" value="Peptidase_S26"/>
    <property type="match status" value="2"/>
</dbReference>
<name>A0ABQ0LIM8_MYCCL</name>
<dbReference type="SUPFAM" id="SSF51306">
    <property type="entry name" value="LexA/Signal peptidase"/>
    <property type="match status" value="1"/>
</dbReference>
<keyword evidence="4" id="KW-0496">Mitochondrion</keyword>
<organism evidence="9 10">
    <name type="scientific">Mycena chlorophos</name>
    <name type="common">Agaric fungus</name>
    <name type="synonym">Agaricus chlorophos</name>
    <dbReference type="NCBI Taxonomy" id="658473"/>
    <lineage>
        <taxon>Eukaryota</taxon>
        <taxon>Fungi</taxon>
        <taxon>Dikarya</taxon>
        <taxon>Basidiomycota</taxon>
        <taxon>Agaricomycotina</taxon>
        <taxon>Agaricomycetes</taxon>
        <taxon>Agaricomycetidae</taxon>
        <taxon>Agaricales</taxon>
        <taxon>Marasmiineae</taxon>
        <taxon>Mycenaceae</taxon>
        <taxon>Mycena</taxon>
    </lineage>
</organism>
<evidence type="ECO:0000256" key="5">
    <source>
        <dbReference type="ARBA" id="ARBA00023136"/>
    </source>
</evidence>
<evidence type="ECO:0000256" key="7">
    <source>
        <dbReference type="SAM" id="Phobius"/>
    </source>
</evidence>
<comment type="similarity">
    <text evidence="6">Belongs to the peptidase S26 family. IMP1 subfamily.</text>
</comment>
<keyword evidence="7" id="KW-1133">Transmembrane helix</keyword>
<sequence length="182" mass="20178">MRWPPRGTWRPRKCLPSLKTVSLAALKVLNVAAGLHLLSHFVTFATMTGPSMLPTLAVEGEIGLEIRWFVRRDPLGNIKRGDIVTVRSPLDPKRLLCKRVLGLPGDIICVDPTGLKAPSTEHVVIPQGHIWIAGDNTANSRDSRTFGPVPMGLVQSKLVARIWPPSRFTIFRNPTEYLAYDP</sequence>
<dbReference type="PANTHER" id="PTHR12383:SF16">
    <property type="entry name" value="MITOCHONDRIAL INNER MEMBRANE PROTEASE SUBUNIT 1"/>
    <property type="match status" value="1"/>
</dbReference>
<dbReference type="InterPro" id="IPR019757">
    <property type="entry name" value="Pept_S26A_signal_pept_1_Lys-AS"/>
</dbReference>
<evidence type="ECO:0000256" key="3">
    <source>
        <dbReference type="ARBA" id="ARBA00022801"/>
    </source>
</evidence>
<dbReference type="InterPro" id="IPR019758">
    <property type="entry name" value="Pept_S26A_signal_pept_1_CS"/>
</dbReference>
<evidence type="ECO:0000313" key="9">
    <source>
        <dbReference type="EMBL" id="GAT49751.1"/>
    </source>
</evidence>
<dbReference type="EMBL" id="DF845807">
    <property type="protein sequence ID" value="GAT49751.1"/>
    <property type="molecule type" value="Genomic_DNA"/>
</dbReference>
<dbReference type="PROSITE" id="PS00761">
    <property type="entry name" value="SPASE_I_3"/>
    <property type="match status" value="1"/>
</dbReference>
<dbReference type="PROSITE" id="PS00760">
    <property type="entry name" value="SPASE_I_2"/>
    <property type="match status" value="1"/>
</dbReference>
<keyword evidence="3" id="KW-0378">Hydrolase</keyword>
<evidence type="ECO:0000259" key="8">
    <source>
        <dbReference type="Pfam" id="PF10502"/>
    </source>
</evidence>
<dbReference type="Gene3D" id="2.10.109.10">
    <property type="entry name" value="Umud Fragment, subunit A"/>
    <property type="match status" value="1"/>
</dbReference>
<evidence type="ECO:0000256" key="6">
    <source>
        <dbReference type="ARBA" id="ARBA00038445"/>
    </source>
</evidence>
<protein>
    <recommendedName>
        <fullName evidence="8">Peptidase S26 domain-containing protein</fullName>
    </recommendedName>
</protein>